<dbReference type="InterPro" id="IPR052910">
    <property type="entry name" value="ABC-Purine-Binding"/>
</dbReference>
<evidence type="ECO:0000256" key="1">
    <source>
        <dbReference type="ARBA" id="ARBA00022729"/>
    </source>
</evidence>
<organism evidence="3 4">
    <name type="scientific">Lichenibacterium minor</name>
    <dbReference type="NCBI Taxonomy" id="2316528"/>
    <lineage>
        <taxon>Bacteria</taxon>
        <taxon>Pseudomonadati</taxon>
        <taxon>Pseudomonadota</taxon>
        <taxon>Alphaproteobacteria</taxon>
        <taxon>Hyphomicrobiales</taxon>
        <taxon>Lichenihabitantaceae</taxon>
        <taxon>Lichenibacterium</taxon>
    </lineage>
</organism>
<dbReference type="AlphaFoldDB" id="A0A4Q2U9Y6"/>
<protein>
    <submittedName>
        <fullName evidence="3">BMP family ABC transporter substrate-binding protein</fullName>
    </submittedName>
</protein>
<dbReference type="Pfam" id="PF02608">
    <property type="entry name" value="Bmp"/>
    <property type="match status" value="1"/>
</dbReference>
<feature type="domain" description="ABC transporter substrate-binding protein PnrA-like" evidence="2">
    <location>
        <begin position="33"/>
        <end position="298"/>
    </location>
</feature>
<keyword evidence="1" id="KW-0732">Signal</keyword>
<dbReference type="Proteomes" id="UP000290759">
    <property type="component" value="Unassembled WGS sequence"/>
</dbReference>
<evidence type="ECO:0000313" key="3">
    <source>
        <dbReference type="EMBL" id="RYC31846.1"/>
    </source>
</evidence>
<accession>A0A4Q2U9Y6</accession>
<gene>
    <name evidence="3" type="ORF">D3273_12030</name>
</gene>
<dbReference type="PANTHER" id="PTHR43208:SF1">
    <property type="entry name" value="ABC TRANSPORTER SUBSTRATE-BINDING PROTEIN"/>
    <property type="match status" value="1"/>
</dbReference>
<evidence type="ECO:0000313" key="4">
    <source>
        <dbReference type="Proteomes" id="UP000290759"/>
    </source>
</evidence>
<dbReference type="EMBL" id="QYBB01000011">
    <property type="protein sequence ID" value="RYC31846.1"/>
    <property type="molecule type" value="Genomic_DNA"/>
</dbReference>
<reference evidence="3 4" key="2">
    <citation type="submission" date="2019-02" db="EMBL/GenBank/DDBJ databases">
        <title>'Lichenibacterium ramalinii' gen. nov. sp. nov., 'Lichenibacterium minor' gen. nov. sp. nov.</title>
        <authorList>
            <person name="Pankratov T."/>
        </authorList>
    </citation>
    <scope>NUCLEOTIDE SEQUENCE [LARGE SCALE GENOMIC DNA]</scope>
    <source>
        <strain evidence="3 4">RmlP026</strain>
    </source>
</reference>
<evidence type="ECO:0000259" key="2">
    <source>
        <dbReference type="Pfam" id="PF02608"/>
    </source>
</evidence>
<sequence>MGKDLTMGDGMRAVAVLAMAVLAGSAARAEEKLKVGFVYVGPVGDFGYSYQHDQGRQFLQKQLGDKVETTFLENVAENDSQRAFEQLARSGHKLIFGTSFGFMDPMLKVAKQFPKVDFEHATGYKQAPNLATYSARFYEGRYIMGEIAAKISKTHTVGYIASFPIPEVVSGIDAFMLGAQSIDPNFKVKIVWVNTWFDPGKEADAAKALIAQGVDVIAQHTDSAAPLQEAEKAGIHGFGQSSDMAKFAPKAILTSLEDNWGPYYVGEVKAVQDGTWKSHDTWGGLAAGMVVMGPYENMPADVKAMAEKTEADIKSGAVKVFAGPISKQDGTVAVKAGEVMPDKEILGLNWYVKGVDDKVPQ</sequence>
<proteinExistence type="predicted"/>
<dbReference type="InterPro" id="IPR003760">
    <property type="entry name" value="PnrA-like"/>
</dbReference>
<dbReference type="Gene3D" id="3.40.50.2300">
    <property type="match status" value="2"/>
</dbReference>
<dbReference type="OrthoDB" id="9781639at2"/>
<dbReference type="CDD" id="cd19963">
    <property type="entry name" value="PBP1_BMP-like"/>
    <property type="match status" value="1"/>
</dbReference>
<dbReference type="GO" id="GO:0005886">
    <property type="term" value="C:plasma membrane"/>
    <property type="evidence" value="ECO:0007669"/>
    <property type="project" value="InterPro"/>
</dbReference>
<dbReference type="PANTHER" id="PTHR43208">
    <property type="entry name" value="ABC TRANSPORTER SUBSTRATE-BINDING PROTEIN"/>
    <property type="match status" value="1"/>
</dbReference>
<reference evidence="3 4" key="1">
    <citation type="submission" date="2018-12" db="EMBL/GenBank/DDBJ databases">
        <authorList>
            <person name="Grouzdev D.S."/>
            <person name="Krutkina M.S."/>
        </authorList>
    </citation>
    <scope>NUCLEOTIDE SEQUENCE [LARGE SCALE GENOMIC DNA]</scope>
    <source>
        <strain evidence="3 4">RmlP026</strain>
    </source>
</reference>
<keyword evidence="4" id="KW-1185">Reference proteome</keyword>
<name>A0A4Q2U9Y6_9HYPH</name>
<comment type="caution">
    <text evidence="3">The sequence shown here is derived from an EMBL/GenBank/DDBJ whole genome shotgun (WGS) entry which is preliminary data.</text>
</comment>